<sequence>MTEDTSTRVAGIGEVAERTGVSVRTIRFYCDSGVLDHRRTGAGHRVFDLPAAIDQVLLVRRLRALDVPLPTIVRVLGGAESLGTAVAVERAAVEAELDALRWRRAALLAIEHASPDARTERVALLAAAHDRDTVLDTLVALWRPILGTLPGGLFDSFIDMHAPLPGEPEPGHVLAYAELSALATDAHVKTAMAHQIWRSNRADVGDQRQLVTAVAQVCEAAAPLVAAAEQPRAGTVLDQYVAAHAAARGRRDTPRFRRELLVDATDPDPRLQRYWRLTAQVTGVTATIGAIHHWMFDALRCSVRTE</sequence>
<dbReference type="SUPFAM" id="SSF46955">
    <property type="entry name" value="Putative DNA-binding domain"/>
    <property type="match status" value="1"/>
</dbReference>
<keyword evidence="1" id="KW-0678">Repressor</keyword>
<dbReference type="Proteomes" id="UP000031364">
    <property type="component" value="Unassembled WGS sequence"/>
</dbReference>
<dbReference type="InterPro" id="IPR009061">
    <property type="entry name" value="DNA-bd_dom_put_sf"/>
</dbReference>
<gene>
    <name evidence="6" type="ORF">FG87_16390</name>
</gene>
<organism evidence="6 7">
    <name type="scientific">Nocardia vulneris</name>
    <dbReference type="NCBI Taxonomy" id="1141657"/>
    <lineage>
        <taxon>Bacteria</taxon>
        <taxon>Bacillati</taxon>
        <taxon>Actinomycetota</taxon>
        <taxon>Actinomycetes</taxon>
        <taxon>Mycobacteriales</taxon>
        <taxon>Nocardiaceae</taxon>
        <taxon>Nocardia</taxon>
    </lineage>
</organism>
<evidence type="ECO:0000256" key="2">
    <source>
        <dbReference type="ARBA" id="ARBA00023015"/>
    </source>
</evidence>
<proteinExistence type="predicted"/>
<dbReference type="PANTHER" id="PTHR30204">
    <property type="entry name" value="REDOX-CYCLING DRUG-SENSING TRANSCRIPTIONAL ACTIVATOR SOXR"/>
    <property type="match status" value="1"/>
</dbReference>
<evidence type="ECO:0000259" key="5">
    <source>
        <dbReference type="PROSITE" id="PS50937"/>
    </source>
</evidence>
<name>A0ABR4ZF03_9NOCA</name>
<feature type="domain" description="HTH merR-type" evidence="5">
    <location>
        <begin position="12"/>
        <end position="78"/>
    </location>
</feature>
<dbReference type="SMART" id="SM00422">
    <property type="entry name" value="HTH_MERR"/>
    <property type="match status" value="1"/>
</dbReference>
<dbReference type="Pfam" id="PF13411">
    <property type="entry name" value="MerR_1"/>
    <property type="match status" value="1"/>
</dbReference>
<accession>A0ABR4ZF03</accession>
<keyword evidence="4" id="KW-0804">Transcription</keyword>
<evidence type="ECO:0000313" key="7">
    <source>
        <dbReference type="Proteomes" id="UP000031364"/>
    </source>
</evidence>
<dbReference type="InterPro" id="IPR000551">
    <property type="entry name" value="MerR-type_HTH_dom"/>
</dbReference>
<dbReference type="EMBL" id="JNFP01000017">
    <property type="protein sequence ID" value="KIA63957.1"/>
    <property type="molecule type" value="Genomic_DNA"/>
</dbReference>
<evidence type="ECO:0000256" key="1">
    <source>
        <dbReference type="ARBA" id="ARBA00022491"/>
    </source>
</evidence>
<comment type="caution">
    <text evidence="6">The sequence shown here is derived from an EMBL/GenBank/DDBJ whole genome shotgun (WGS) entry which is preliminary data.</text>
</comment>
<reference evidence="6 7" key="1">
    <citation type="journal article" date="2014" name="Int. J. Syst. Evol. Microbiol.">
        <title>Nocardia vulneris sp. nov., isolated from wounds of human patients in North America.</title>
        <authorList>
            <person name="Lasker B.A."/>
            <person name="Bell M."/>
            <person name="Klenk H.P."/>
            <person name="Sproer C."/>
            <person name="Schumann C."/>
            <person name="Schumann P."/>
            <person name="Brown J.M."/>
        </authorList>
    </citation>
    <scope>NUCLEOTIDE SEQUENCE [LARGE SCALE GENOMIC DNA]</scope>
    <source>
        <strain evidence="6 7">W9851</strain>
    </source>
</reference>
<dbReference type="PANTHER" id="PTHR30204:SF69">
    <property type="entry name" value="MERR-FAMILY TRANSCRIPTIONAL REGULATOR"/>
    <property type="match status" value="1"/>
</dbReference>
<keyword evidence="3" id="KW-0238">DNA-binding</keyword>
<keyword evidence="7" id="KW-1185">Reference proteome</keyword>
<evidence type="ECO:0000256" key="3">
    <source>
        <dbReference type="ARBA" id="ARBA00023125"/>
    </source>
</evidence>
<dbReference type="InterPro" id="IPR047057">
    <property type="entry name" value="MerR_fam"/>
</dbReference>
<dbReference type="CDD" id="cd00592">
    <property type="entry name" value="HTH_MerR-like"/>
    <property type="match status" value="1"/>
</dbReference>
<evidence type="ECO:0000313" key="6">
    <source>
        <dbReference type="EMBL" id="KIA63957.1"/>
    </source>
</evidence>
<protein>
    <recommendedName>
        <fullName evidence="5">HTH merR-type domain-containing protein</fullName>
    </recommendedName>
</protein>
<dbReference type="PROSITE" id="PS50937">
    <property type="entry name" value="HTH_MERR_2"/>
    <property type="match status" value="1"/>
</dbReference>
<dbReference type="RefSeq" id="WP_043670954.1">
    <property type="nucleotide sequence ID" value="NZ_BDCI01000017.1"/>
</dbReference>
<keyword evidence="2" id="KW-0805">Transcription regulation</keyword>
<evidence type="ECO:0000256" key="4">
    <source>
        <dbReference type="ARBA" id="ARBA00023163"/>
    </source>
</evidence>
<dbReference type="Gene3D" id="1.10.1660.10">
    <property type="match status" value="1"/>
</dbReference>